<dbReference type="Gene3D" id="3.30.160.20">
    <property type="match status" value="1"/>
</dbReference>
<keyword evidence="2" id="KW-0488">Methylation</keyword>
<reference evidence="6" key="2">
    <citation type="journal article" date="2021" name="Microbiome">
        <title>Successional dynamics and alternative stable states in a saline activated sludge microbial community over 9 years.</title>
        <authorList>
            <person name="Wang Y."/>
            <person name="Ye J."/>
            <person name="Ju F."/>
            <person name="Liu L."/>
            <person name="Boyd J.A."/>
            <person name="Deng Y."/>
            <person name="Parks D.H."/>
            <person name="Jiang X."/>
            <person name="Yin X."/>
            <person name="Woodcroft B.J."/>
            <person name="Tyson G.W."/>
            <person name="Hugenholtz P."/>
            <person name="Polz M.F."/>
            <person name="Zhang T."/>
        </authorList>
    </citation>
    <scope>NUCLEOTIDE SEQUENCE</scope>
    <source>
        <strain evidence="6">HKST-UBA01</strain>
    </source>
</reference>
<dbReference type="InterPro" id="IPR000352">
    <property type="entry name" value="Pep_chain_release_fac_I"/>
</dbReference>
<dbReference type="GO" id="GO:0005737">
    <property type="term" value="C:cytoplasm"/>
    <property type="evidence" value="ECO:0007669"/>
    <property type="project" value="UniProtKB-ARBA"/>
</dbReference>
<accession>A0A955LGA3</accession>
<dbReference type="GO" id="GO:0003747">
    <property type="term" value="F:translation release factor activity"/>
    <property type="evidence" value="ECO:0007669"/>
    <property type="project" value="InterPro"/>
</dbReference>
<sequence>MQNDYREAIQQQIEELEAQITETKTFLEDPTMKELAEADIQSLTEQKKALEASLNVDSYESDESDDGTPFEIKPNEAILEIRPAAGGIEAGLFADELLRMYERFAQNENWKAEIYERRFGQPGELKFAGAKFKGKDCYALFKNESGVHRVQRVPNTESSGRLHTSTVTVAILPSIKENALEINSTDLEVTTYRAGGPGGQNVNKVETAVRVTHIPTGLVVASSEERSQSQNKARAMALLQSRLFQMLKEQRKEKIDDLRSDQVGTGMRAEKIRTYNFPQNRVTDHRINQSWHNLAAIMNGDIGAILTACKEGIIEED</sequence>
<proteinExistence type="inferred from homology"/>
<name>A0A955LGA3_UNCKA</name>
<feature type="domain" description="Prokaryotic-type class I peptide chain release factors" evidence="5">
    <location>
        <begin position="193"/>
        <end position="209"/>
    </location>
</feature>
<evidence type="ECO:0000256" key="2">
    <source>
        <dbReference type="ARBA" id="ARBA00022481"/>
    </source>
</evidence>
<dbReference type="Proteomes" id="UP000701698">
    <property type="component" value="Unassembled WGS sequence"/>
</dbReference>
<feature type="coiled-coil region" evidence="4">
    <location>
        <begin position="6"/>
        <end position="53"/>
    </location>
</feature>
<dbReference type="EMBL" id="JAGQKX010000025">
    <property type="protein sequence ID" value="MCA9390050.1"/>
    <property type="molecule type" value="Genomic_DNA"/>
</dbReference>
<dbReference type="InterPro" id="IPR045853">
    <property type="entry name" value="Pep_chain_release_fac_I_sf"/>
</dbReference>
<evidence type="ECO:0000259" key="5">
    <source>
        <dbReference type="PROSITE" id="PS00745"/>
    </source>
</evidence>
<evidence type="ECO:0000256" key="4">
    <source>
        <dbReference type="SAM" id="Coils"/>
    </source>
</evidence>
<dbReference type="InterPro" id="IPR050057">
    <property type="entry name" value="Prokaryotic/Mito_RF"/>
</dbReference>
<comment type="caution">
    <text evidence="6">The sequence shown here is derived from an EMBL/GenBank/DDBJ whole genome shotgun (WGS) entry which is preliminary data.</text>
</comment>
<dbReference type="PANTHER" id="PTHR43804:SF7">
    <property type="entry name" value="LD18447P"/>
    <property type="match status" value="1"/>
</dbReference>
<gene>
    <name evidence="6" type="ORF">KC571_01490</name>
</gene>
<reference evidence="6" key="1">
    <citation type="submission" date="2020-04" db="EMBL/GenBank/DDBJ databases">
        <authorList>
            <person name="Zhang T."/>
        </authorList>
    </citation>
    <scope>NUCLEOTIDE SEQUENCE</scope>
    <source>
        <strain evidence="6">HKST-UBA01</strain>
    </source>
</reference>
<dbReference type="Pfam" id="PF03462">
    <property type="entry name" value="PCRF"/>
    <property type="match status" value="1"/>
</dbReference>
<evidence type="ECO:0000256" key="3">
    <source>
        <dbReference type="ARBA" id="ARBA00022917"/>
    </source>
</evidence>
<dbReference type="FunFam" id="3.30.160.20:FF:000004">
    <property type="entry name" value="Peptide chain release factor 1"/>
    <property type="match status" value="1"/>
</dbReference>
<evidence type="ECO:0000313" key="6">
    <source>
        <dbReference type="EMBL" id="MCA9390050.1"/>
    </source>
</evidence>
<dbReference type="SUPFAM" id="SSF75620">
    <property type="entry name" value="Release factor"/>
    <property type="match status" value="1"/>
</dbReference>
<protein>
    <submittedName>
        <fullName evidence="6">PCRF domain-containing protein</fullName>
    </submittedName>
</protein>
<organism evidence="6 7">
    <name type="scientific">candidate division WWE3 bacterium</name>
    <dbReference type="NCBI Taxonomy" id="2053526"/>
    <lineage>
        <taxon>Bacteria</taxon>
        <taxon>Katanobacteria</taxon>
    </lineage>
</organism>
<keyword evidence="3" id="KW-0648">Protein biosynthesis</keyword>
<evidence type="ECO:0000313" key="7">
    <source>
        <dbReference type="Proteomes" id="UP000701698"/>
    </source>
</evidence>
<dbReference type="PROSITE" id="PS00745">
    <property type="entry name" value="RF_PROK_I"/>
    <property type="match status" value="1"/>
</dbReference>
<dbReference type="InterPro" id="IPR005139">
    <property type="entry name" value="PCRF"/>
</dbReference>
<keyword evidence="4" id="KW-0175">Coiled coil</keyword>
<dbReference type="SMART" id="SM00937">
    <property type="entry name" value="PCRF"/>
    <property type="match status" value="1"/>
</dbReference>
<dbReference type="AlphaFoldDB" id="A0A955LGA3"/>
<comment type="similarity">
    <text evidence="1">Belongs to the prokaryotic/mitochondrial release factor family.</text>
</comment>
<dbReference type="PANTHER" id="PTHR43804">
    <property type="entry name" value="LD18447P"/>
    <property type="match status" value="1"/>
</dbReference>
<dbReference type="Gene3D" id="3.30.70.1660">
    <property type="match status" value="1"/>
</dbReference>
<evidence type="ECO:0000256" key="1">
    <source>
        <dbReference type="ARBA" id="ARBA00010835"/>
    </source>
</evidence>
<dbReference type="Pfam" id="PF00472">
    <property type="entry name" value="RF-1"/>
    <property type="match status" value="1"/>
</dbReference>